<dbReference type="AlphaFoldDB" id="A0A6V7UBZ5"/>
<keyword evidence="1" id="KW-0732">Signal</keyword>
<evidence type="ECO:0000313" key="3">
    <source>
        <dbReference type="EMBL" id="CAD2188994.1"/>
    </source>
</evidence>
<evidence type="ECO:0000313" key="4">
    <source>
        <dbReference type="Proteomes" id="UP000580250"/>
    </source>
</evidence>
<reference evidence="2 4" key="1">
    <citation type="submission" date="2020-08" db="EMBL/GenBank/DDBJ databases">
        <authorList>
            <person name="Koutsovoulos G."/>
            <person name="Danchin GJ E."/>
        </authorList>
    </citation>
    <scope>NUCLEOTIDE SEQUENCE [LARGE SCALE GENOMIC DNA]</scope>
</reference>
<gene>
    <name evidence="2" type="ORF">MENT_LOCUS10350</name>
    <name evidence="3" type="ORF">MENT_LOCUS41683</name>
</gene>
<evidence type="ECO:0000256" key="1">
    <source>
        <dbReference type="SAM" id="SignalP"/>
    </source>
</evidence>
<evidence type="ECO:0000313" key="2">
    <source>
        <dbReference type="EMBL" id="CAD2151338.1"/>
    </source>
</evidence>
<proteinExistence type="predicted"/>
<feature type="chain" id="PRO_5036193709" evidence="1">
    <location>
        <begin position="19"/>
        <end position="136"/>
    </location>
</feature>
<comment type="caution">
    <text evidence="2">The sequence shown here is derived from an EMBL/GenBank/DDBJ whole genome shotgun (WGS) entry which is preliminary data.</text>
</comment>
<accession>A0A6V7UBZ5</accession>
<protein>
    <submittedName>
        <fullName evidence="2">Uncharacterized protein</fullName>
    </submittedName>
</protein>
<dbReference type="EMBL" id="CAJEWN010000725">
    <property type="protein sequence ID" value="CAD2188994.1"/>
    <property type="molecule type" value="Genomic_DNA"/>
</dbReference>
<organism evidence="2 4">
    <name type="scientific">Meloidogyne enterolobii</name>
    <name type="common">Root-knot nematode worm</name>
    <name type="synonym">Meloidogyne mayaguensis</name>
    <dbReference type="NCBI Taxonomy" id="390850"/>
    <lineage>
        <taxon>Eukaryota</taxon>
        <taxon>Metazoa</taxon>
        <taxon>Ecdysozoa</taxon>
        <taxon>Nematoda</taxon>
        <taxon>Chromadorea</taxon>
        <taxon>Rhabditida</taxon>
        <taxon>Tylenchina</taxon>
        <taxon>Tylenchomorpha</taxon>
        <taxon>Tylenchoidea</taxon>
        <taxon>Meloidogynidae</taxon>
        <taxon>Meloidogyninae</taxon>
        <taxon>Meloidogyne</taxon>
    </lineage>
</organism>
<dbReference type="EMBL" id="CAJEWN010000048">
    <property type="protein sequence ID" value="CAD2151338.1"/>
    <property type="molecule type" value="Genomic_DNA"/>
</dbReference>
<dbReference type="Proteomes" id="UP000580250">
    <property type="component" value="Unassembled WGS sequence"/>
</dbReference>
<name>A0A6V7UBZ5_MELEN</name>
<dbReference type="OrthoDB" id="5871720at2759"/>
<sequence length="136" mass="15755">MFGEYLIILRVMASTVFALCLFNTMAQAQADPTLEADLFLRNMLLRQYLDSQIFGAKADLNLGLSEVESRSEVSKRSVPHISFESDFSFDNNGFWRQRRAPADLRFSKRLIRLSDQYTPTPCRWKLCASLFKRSIF</sequence>
<feature type="signal peptide" evidence="1">
    <location>
        <begin position="1"/>
        <end position="18"/>
    </location>
</feature>